<dbReference type="Proteomes" id="UP000287166">
    <property type="component" value="Unassembled WGS sequence"/>
</dbReference>
<dbReference type="PANTHER" id="PTHR10925">
    <property type="entry name" value="N-ACETYLTRANSFERASE 10"/>
    <property type="match status" value="1"/>
</dbReference>
<dbReference type="EMBL" id="BFAD01000009">
    <property type="protein sequence ID" value="GBE86192.1"/>
    <property type="molecule type" value="Genomic_DNA"/>
</dbReference>
<reference evidence="1 2" key="1">
    <citation type="journal article" date="2018" name="Sci. Rep.">
        <title>Genome sequence of the cauliflower mushroom Sparassis crispa (Hanabiratake) and its association with beneficial usage.</title>
        <authorList>
            <person name="Kiyama R."/>
            <person name="Furutani Y."/>
            <person name="Kawaguchi K."/>
            <person name="Nakanishi T."/>
        </authorList>
    </citation>
    <scope>NUCLEOTIDE SEQUENCE [LARGE SCALE GENOMIC DNA]</scope>
</reference>
<protein>
    <submittedName>
        <fullName evidence="1">Uncharacterized protein</fullName>
    </submittedName>
</protein>
<dbReference type="PANTHER" id="PTHR10925:SF5">
    <property type="entry name" value="RNA CYTIDINE ACETYLTRANSFERASE"/>
    <property type="match status" value="1"/>
</dbReference>
<dbReference type="STRING" id="139825.A0A401GVG6"/>
<dbReference type="GO" id="GO:1904812">
    <property type="term" value="P:rRNA acetylation involved in maturation of SSU-rRNA"/>
    <property type="evidence" value="ECO:0007669"/>
    <property type="project" value="TreeGrafter"/>
</dbReference>
<dbReference type="GeneID" id="38783109"/>
<dbReference type="InParanoid" id="A0A401GVG6"/>
<name>A0A401GVG6_9APHY</name>
<dbReference type="GO" id="GO:0030686">
    <property type="term" value="C:90S preribosome"/>
    <property type="evidence" value="ECO:0007669"/>
    <property type="project" value="TreeGrafter"/>
</dbReference>
<accession>A0A401GVG6</accession>
<keyword evidence="2" id="KW-1185">Reference proteome</keyword>
<comment type="caution">
    <text evidence="1">The sequence shown here is derived from an EMBL/GenBank/DDBJ whole genome shotgun (WGS) entry which is preliminary data.</text>
</comment>
<dbReference type="InterPro" id="IPR032672">
    <property type="entry name" value="TmcA/NAT10/Kre33"/>
</dbReference>
<dbReference type="GO" id="GO:0005730">
    <property type="term" value="C:nucleolus"/>
    <property type="evidence" value="ECO:0007669"/>
    <property type="project" value="TreeGrafter"/>
</dbReference>
<proteinExistence type="predicted"/>
<dbReference type="RefSeq" id="XP_027617105.1">
    <property type="nucleotide sequence ID" value="XM_027761304.1"/>
</dbReference>
<organism evidence="1 2">
    <name type="scientific">Sparassis crispa</name>
    <dbReference type="NCBI Taxonomy" id="139825"/>
    <lineage>
        <taxon>Eukaryota</taxon>
        <taxon>Fungi</taxon>
        <taxon>Dikarya</taxon>
        <taxon>Basidiomycota</taxon>
        <taxon>Agaricomycotina</taxon>
        <taxon>Agaricomycetes</taxon>
        <taxon>Polyporales</taxon>
        <taxon>Sparassidaceae</taxon>
        <taxon>Sparassis</taxon>
    </lineage>
</organism>
<evidence type="ECO:0000313" key="2">
    <source>
        <dbReference type="Proteomes" id="UP000287166"/>
    </source>
</evidence>
<dbReference type="AlphaFoldDB" id="A0A401GVG6"/>
<dbReference type="GO" id="GO:0000049">
    <property type="term" value="F:tRNA binding"/>
    <property type="evidence" value="ECO:0007669"/>
    <property type="project" value="TreeGrafter"/>
</dbReference>
<dbReference type="GO" id="GO:1990883">
    <property type="term" value="F:18S rRNA cytidine N-acetyltransferase activity"/>
    <property type="evidence" value="ECO:0007669"/>
    <property type="project" value="TreeGrafter"/>
</dbReference>
<gene>
    <name evidence="1" type="ORF">SCP_0900700</name>
</gene>
<sequence length="116" mass="13104">MPILYAAEDTVEKWLNSLLCLNVTVMPRSSAHSCPHPAHSRRTSLLSGARVVRIATHPDYVNFLCQAPKHLKCPQIYLSDGREIPSAVLAVAADYRNPFSQIRHHIYCVWTSCSFR</sequence>
<evidence type="ECO:0000313" key="1">
    <source>
        <dbReference type="EMBL" id="GBE86192.1"/>
    </source>
</evidence>